<evidence type="ECO:0000256" key="2">
    <source>
        <dbReference type="SAM" id="MobiDB-lite"/>
    </source>
</evidence>
<gene>
    <name evidence="4" type="ORF">HGRIS_008137</name>
</gene>
<feature type="region of interest" description="Disordered" evidence="2">
    <location>
        <begin position="21"/>
        <end position="40"/>
    </location>
</feature>
<keyword evidence="5" id="KW-1185">Reference proteome</keyword>
<dbReference type="PROSITE" id="PS50157">
    <property type="entry name" value="ZINC_FINGER_C2H2_2"/>
    <property type="match status" value="1"/>
</dbReference>
<evidence type="ECO:0000256" key="1">
    <source>
        <dbReference type="PROSITE-ProRule" id="PRU00042"/>
    </source>
</evidence>
<dbReference type="EMBL" id="JASNQZ010000011">
    <property type="protein sequence ID" value="KAL0951448.1"/>
    <property type="molecule type" value="Genomic_DNA"/>
</dbReference>
<dbReference type="Proteomes" id="UP001556367">
    <property type="component" value="Unassembled WGS sequence"/>
</dbReference>
<organism evidence="4 5">
    <name type="scientific">Hohenbuehelia grisea</name>
    <dbReference type="NCBI Taxonomy" id="104357"/>
    <lineage>
        <taxon>Eukaryota</taxon>
        <taxon>Fungi</taxon>
        <taxon>Dikarya</taxon>
        <taxon>Basidiomycota</taxon>
        <taxon>Agaricomycotina</taxon>
        <taxon>Agaricomycetes</taxon>
        <taxon>Agaricomycetidae</taxon>
        <taxon>Agaricales</taxon>
        <taxon>Pleurotineae</taxon>
        <taxon>Pleurotaceae</taxon>
        <taxon>Hohenbuehelia</taxon>
    </lineage>
</organism>
<evidence type="ECO:0000259" key="3">
    <source>
        <dbReference type="PROSITE" id="PS50157"/>
    </source>
</evidence>
<reference evidence="5" key="1">
    <citation type="submission" date="2024-06" db="EMBL/GenBank/DDBJ databases">
        <title>Multi-omics analyses provide insights into the biosynthesis of the anticancer antibiotic pleurotin in Hohenbuehelia grisea.</title>
        <authorList>
            <person name="Weaver J.A."/>
            <person name="Alberti F."/>
        </authorList>
    </citation>
    <scope>NUCLEOTIDE SEQUENCE [LARGE SCALE GENOMIC DNA]</scope>
    <source>
        <strain evidence="5">T-177</strain>
    </source>
</reference>
<feature type="region of interest" description="Disordered" evidence="2">
    <location>
        <begin position="81"/>
        <end position="101"/>
    </location>
</feature>
<protein>
    <recommendedName>
        <fullName evidence="3">C2H2-type domain-containing protein</fullName>
    </recommendedName>
</protein>
<proteinExistence type="predicted"/>
<keyword evidence="1" id="KW-0862">Zinc</keyword>
<evidence type="ECO:0000313" key="4">
    <source>
        <dbReference type="EMBL" id="KAL0951448.1"/>
    </source>
</evidence>
<dbReference type="InterPro" id="IPR013087">
    <property type="entry name" value="Znf_C2H2_type"/>
</dbReference>
<keyword evidence="1" id="KW-0863">Zinc-finger</keyword>
<feature type="domain" description="C2H2-type" evidence="3">
    <location>
        <begin position="63"/>
        <end position="93"/>
    </location>
</feature>
<comment type="caution">
    <text evidence="4">The sequence shown here is derived from an EMBL/GenBank/DDBJ whole genome shotgun (WGS) entry which is preliminary data.</text>
</comment>
<keyword evidence="1" id="KW-0479">Metal-binding</keyword>
<sequence>MRGISVTVTSRGTWYDTMTVPPPSLPSVLPSQPALRDVDTSPELLEASKKRAKSTNPSDTPIFICGFKACMRLYPTKERLMQHRKRDHASEDESCIITWND</sequence>
<name>A0ABR3J7G4_9AGAR</name>
<accession>A0ABR3J7G4</accession>
<dbReference type="PROSITE" id="PS00028">
    <property type="entry name" value="ZINC_FINGER_C2H2_1"/>
    <property type="match status" value="1"/>
</dbReference>
<evidence type="ECO:0000313" key="5">
    <source>
        <dbReference type="Proteomes" id="UP001556367"/>
    </source>
</evidence>